<evidence type="ECO:0000313" key="3">
    <source>
        <dbReference type="Proteomes" id="UP001434737"/>
    </source>
</evidence>
<evidence type="ECO:0008006" key="4">
    <source>
        <dbReference type="Google" id="ProtNLM"/>
    </source>
</evidence>
<reference evidence="2 3" key="1">
    <citation type="submission" date="2024-02" db="EMBL/GenBank/DDBJ databases">
        <title>Genome and pathogenicity analysis of Helicobacter mastomyrinus isolated from mice.</title>
        <authorList>
            <person name="Zhu L."/>
        </authorList>
    </citation>
    <scope>NUCLEOTIDE SEQUENCE [LARGE SCALE GENOMIC DNA]</scope>
    <source>
        <strain evidence="2 3">Hm-17</strain>
    </source>
</reference>
<keyword evidence="1" id="KW-0472">Membrane</keyword>
<gene>
    <name evidence="2" type="ORF">V3I05_07070</name>
</gene>
<organism evidence="2 3">
    <name type="scientific">Helicobacter mastomyrinus</name>
    <dbReference type="NCBI Taxonomy" id="287948"/>
    <lineage>
        <taxon>Bacteria</taxon>
        <taxon>Pseudomonadati</taxon>
        <taxon>Campylobacterota</taxon>
        <taxon>Epsilonproteobacteria</taxon>
        <taxon>Campylobacterales</taxon>
        <taxon>Helicobacteraceae</taxon>
        <taxon>Helicobacter</taxon>
    </lineage>
</organism>
<feature type="transmembrane region" description="Helical" evidence="1">
    <location>
        <begin position="45"/>
        <end position="69"/>
    </location>
</feature>
<evidence type="ECO:0000313" key="2">
    <source>
        <dbReference type="EMBL" id="XAM17443.1"/>
    </source>
</evidence>
<protein>
    <recommendedName>
        <fullName evidence="4">DUF1705 domain-containing protein</fullName>
    </recommendedName>
</protein>
<feature type="transmembrane region" description="Helical" evidence="1">
    <location>
        <begin position="16"/>
        <end position="33"/>
    </location>
</feature>
<evidence type="ECO:0000256" key="1">
    <source>
        <dbReference type="SAM" id="Phobius"/>
    </source>
</evidence>
<name>A0ABZ3F2S7_9HELI</name>
<feature type="transmembrane region" description="Helical" evidence="1">
    <location>
        <begin position="124"/>
        <end position="146"/>
    </location>
</feature>
<dbReference type="EMBL" id="CP145316">
    <property type="protein sequence ID" value="XAM17443.1"/>
    <property type="molecule type" value="Genomic_DNA"/>
</dbReference>
<proteinExistence type="predicted"/>
<dbReference type="Proteomes" id="UP001434737">
    <property type="component" value="Chromosome"/>
</dbReference>
<feature type="transmembrane region" description="Helical" evidence="1">
    <location>
        <begin position="76"/>
        <end position="99"/>
    </location>
</feature>
<keyword evidence="1" id="KW-1133">Transmembrane helix</keyword>
<accession>A0ABZ3F2S7</accession>
<sequence>MSQYLPTFGSICHRKFFYILCVNALLYTLYMWHLTGGGQYENLGAILNICLKNLIVNFVFLYPLFYLLAFIPHSSYLIWLFVAIMFVMGLVDTLLITTFQTPLNAIFLDIFFSSNTLEIKEFTAFYGAGNIDIILAFCLFSILFLLPYSKLLRLISI</sequence>
<keyword evidence="3" id="KW-1185">Reference proteome</keyword>
<dbReference type="RefSeq" id="WP_343353114.1">
    <property type="nucleotide sequence ID" value="NZ_CP145316.1"/>
</dbReference>
<keyword evidence="1" id="KW-0812">Transmembrane</keyword>